<keyword evidence="2" id="KW-1185">Reference proteome</keyword>
<dbReference type="Proteomes" id="UP000238954">
    <property type="component" value="Chromosome"/>
</dbReference>
<evidence type="ECO:0008006" key="3">
    <source>
        <dbReference type="Google" id="ProtNLM"/>
    </source>
</evidence>
<evidence type="ECO:0000313" key="1">
    <source>
        <dbReference type="EMBL" id="PQM27668.1"/>
    </source>
</evidence>
<proteinExistence type="predicted"/>
<dbReference type="EMBL" id="PHFW01000002">
    <property type="protein sequence ID" value="PQM27668.1"/>
    <property type="molecule type" value="Genomic_DNA"/>
</dbReference>
<comment type="caution">
    <text evidence="1">The sequence shown here is derived from an EMBL/GenBank/DDBJ whole genome shotgun (WGS) entry which is preliminary data.</text>
</comment>
<evidence type="ECO:0000313" key="2">
    <source>
        <dbReference type="Proteomes" id="UP000238954"/>
    </source>
</evidence>
<dbReference type="AlphaFoldDB" id="A0A2S8B5Q3"/>
<sequence length="69" mass="7526">MEMSELRSFALAYLKWAGSGAQSRLAHEAGLPGGTLSRFLSGKNLPDQYRMPLQLAVARSFPMEARNAA</sequence>
<accession>A0A2S8B5Q3</accession>
<name>A0A2S8B5Q3_9SPHN</name>
<protein>
    <recommendedName>
        <fullName evidence="3">HTH cro/C1-type domain-containing protein</fullName>
    </recommendedName>
</protein>
<reference evidence="2" key="1">
    <citation type="submission" date="2017-11" db="EMBL/GenBank/DDBJ databases">
        <title>The complete genome sequence of Sphingopyxis pomeranensis sp. nov. strain WS5A3p.</title>
        <authorList>
            <person name="Kaminski M.A."/>
        </authorList>
    </citation>
    <scope>NUCLEOTIDE SEQUENCE [LARGE SCALE GENOMIC DNA]</scope>
    <source>
        <strain evidence="2">WS5A3p</strain>
    </source>
</reference>
<organism evidence="1 2">
    <name type="scientific">Sphingopyxis lindanitolerans</name>
    <dbReference type="NCBI Taxonomy" id="2054227"/>
    <lineage>
        <taxon>Bacteria</taxon>
        <taxon>Pseudomonadati</taxon>
        <taxon>Pseudomonadota</taxon>
        <taxon>Alphaproteobacteria</taxon>
        <taxon>Sphingomonadales</taxon>
        <taxon>Sphingomonadaceae</taxon>
        <taxon>Sphingopyxis</taxon>
    </lineage>
</organism>
<gene>
    <name evidence="1" type="ORF">CVO77_03600</name>
</gene>